<organism evidence="1 2">
    <name type="scientific">Bacteroides eggerthii</name>
    <dbReference type="NCBI Taxonomy" id="28111"/>
    <lineage>
        <taxon>Bacteria</taxon>
        <taxon>Pseudomonadati</taxon>
        <taxon>Bacteroidota</taxon>
        <taxon>Bacteroidia</taxon>
        <taxon>Bacteroidales</taxon>
        <taxon>Bacteroidaceae</taxon>
        <taxon>Bacteroides</taxon>
    </lineage>
</organism>
<evidence type="ECO:0000313" key="1">
    <source>
        <dbReference type="EMBL" id="MDM8146705.1"/>
    </source>
</evidence>
<dbReference type="Proteomes" id="UP001228403">
    <property type="component" value="Unassembled WGS sequence"/>
</dbReference>
<evidence type="ECO:0000313" key="2">
    <source>
        <dbReference type="Proteomes" id="UP001228403"/>
    </source>
</evidence>
<reference evidence="2" key="1">
    <citation type="submission" date="2023-07" db="EMBL/GenBank/DDBJ databases">
        <title>Identification and characterization of horizontal gene transfer across gut microbiota members of farm animals based on homology search.</title>
        <authorList>
            <person name="Schwarzerova J."/>
            <person name="Nykrynova M."/>
            <person name="Jureckova K."/>
            <person name="Cejkova D."/>
            <person name="Rychlik I."/>
        </authorList>
    </citation>
    <scope>NUCLEOTIDE SEQUENCE [LARGE SCALE GENOMIC DNA]</scope>
    <source>
        <strain evidence="2">ET4</strain>
    </source>
</reference>
<proteinExistence type="predicted"/>
<protein>
    <submittedName>
        <fullName evidence="1">Uncharacterized protein</fullName>
    </submittedName>
</protein>
<gene>
    <name evidence="1" type="ORF">QUW02_12370</name>
</gene>
<dbReference type="EMBL" id="JAUDCF010000044">
    <property type="protein sequence ID" value="MDM8146705.1"/>
    <property type="molecule type" value="Genomic_DNA"/>
</dbReference>
<accession>A0ABT7U870</accession>
<sequence length="333" mass="38361">MKQVKFSSAIYLLICGVFIPQLLLAQQENIPLLEKGAISKMTFDKKGKKSLELEVLNLRFSDSTNYSCRMYALLGLKSVERETKLSSSQDFFGNYQEGLLLNKHEQRGVTVSALSDRIIPKNDSVVILITSYLHDNNISTLSYNGIDLFKLPLYDNTEYNKRKEYNKRLIEQRNNEIKRDSVSRLKGKSVYEERCNELLTPQYLANWVGTSFFTKEQIEKDCGVFPIAYNGGKVFYDFPKCPVTMEFEDTNNVCVELSFRLFGEDGYNMKKSLIAYGYKLQGKSEDLIAENNFMDLQIGKRSTYKLKLKQGGYSICIVTEGQAMMFTFYRSNR</sequence>
<keyword evidence="2" id="KW-1185">Reference proteome</keyword>
<comment type="caution">
    <text evidence="1">The sequence shown here is derived from an EMBL/GenBank/DDBJ whole genome shotgun (WGS) entry which is preliminary data.</text>
</comment>
<name>A0ABT7U870_9BACE</name>